<dbReference type="Gene3D" id="3.30.565.10">
    <property type="entry name" value="Histidine kinase-like ATPase, C-terminal domain"/>
    <property type="match status" value="1"/>
</dbReference>
<dbReference type="Proteomes" id="UP000732378">
    <property type="component" value="Unassembled WGS sequence"/>
</dbReference>
<dbReference type="NCBIfam" id="NF047352">
    <property type="entry name" value="P_loop_sacsin"/>
    <property type="match status" value="1"/>
</dbReference>
<feature type="region of interest" description="Disordered" evidence="1">
    <location>
        <begin position="1240"/>
        <end position="1264"/>
    </location>
</feature>
<dbReference type="InterPro" id="IPR052957">
    <property type="entry name" value="Auxin_embryo_med"/>
</dbReference>
<keyword evidence="5" id="KW-1185">Reference proteome</keyword>
<evidence type="ECO:0000259" key="2">
    <source>
        <dbReference type="Pfam" id="PF13020"/>
    </source>
</evidence>
<dbReference type="PANTHER" id="PTHR32387:SF0">
    <property type="entry name" value="PROTEIN NO VEIN"/>
    <property type="match status" value="1"/>
</dbReference>
<dbReference type="SUPFAM" id="SSF55874">
    <property type="entry name" value="ATPase domain of HSP90 chaperone/DNA topoisomerase II/histidine kinase"/>
    <property type="match status" value="1"/>
</dbReference>
<dbReference type="InterPro" id="IPR024975">
    <property type="entry name" value="NOV_C"/>
</dbReference>
<protein>
    <recommendedName>
        <fullName evidence="6">Protein NO VEIN C-terminal domain-containing protein</fullName>
    </recommendedName>
</protein>
<dbReference type="Pfam" id="PF25794">
    <property type="entry name" value="SACS"/>
    <property type="match status" value="1"/>
</dbReference>
<feature type="domain" description="Sacsin/Nov" evidence="3">
    <location>
        <begin position="84"/>
        <end position="207"/>
    </location>
</feature>
<proteinExistence type="predicted"/>
<reference evidence="4 5" key="1">
    <citation type="submission" date="2021-01" db="EMBL/GenBank/DDBJ databases">
        <title>Sequencing the genomes of 1000 actinobacteria strains.</title>
        <authorList>
            <person name="Klenk H.-P."/>
        </authorList>
    </citation>
    <scope>NUCLEOTIDE SEQUENCE [LARGE SCALE GENOMIC DNA]</scope>
    <source>
        <strain evidence="4 5">DSM 18239</strain>
    </source>
</reference>
<feature type="region of interest" description="Disordered" evidence="1">
    <location>
        <begin position="1189"/>
        <end position="1216"/>
    </location>
</feature>
<sequence length="1420" mass="156400">MPDEPIDPAARQHAEEVANLKLLLDSGGREYALRSLDERGGAQELVRQQYSGRYPFELLQNANDAARETGTSGRARFVLTETALLVADNGTGFGERQVKAICSLGRSSKGPGTSIGHKGLGFKSVGEITDQPQIISTGTNFQFDSVRLSRDLQELFGTLPPKQRFPVYAFPYRVSEVDVDADREEIARLRSDGFATVIRLPIRSGVARETVAQHLVTNLYPRLLLFLPDVDHLELGGTDSDFSAEVARQDDGTVEHVLIETDSGSEEWLIYRGAVSPERDVLEPMGEAWSEVDEVRFAVAVPLDQDSQPLTSETFPLHVYFPTEENPGLHVAVHAEWALTMDRRRIAGTPEAIEFNRFLLDSVADFVASSVAVELVNRCGQSAASVNVLLPLDGQDLDGGAGRLVNRWRTLLSEVDFLPFVDDTLRKPVDAQLLPAGVPDPHAAHTLTTLPPANTLRPDVESVPSIRTFVASVTERAPLGESDFLNLMSPPTSETVHALYSFLVGWRNTHGLSLIHKLQDVRCVLTTNGQFLAPAEQTIFFPRRDSSLPDDIPVPIAAIPDVEGAQGLLTDLGVKDFEWRDLIREYLVKILENPDADPAERKRAMDGLRAYQAVRRSGGEEVGALLGRVLLPTRLAGGNEAVGLRRADRMYFGTDWTGSTRLEQIYGPFGEAEFLAAEVPEDPDALRTEVDFYRMLGVVEHPRLDSATGRYTVGGTRHPQAEDVTFAEWLASLPNQGRRCTQGHEGSQELTVSFKLDRFAELAETGDPVRLLPLWQELALHWGKVYEEGLDSTIRCTHGWHSSDKNREVESLFGYLLRTRAWVPVELAGKATVARPGAAWVETTEPPPRIRERIPRISEAMYRTRGGSALATGLGLIEAGRPGVDDLLRVLASVAEEADSLGSSNREIDLAARWVLRTIDDVLPPGADPHPDPSQVRVLASHRGSTSFVAQPPFAEDALLRDTWEQLRPVLSADTGLTRLTSYLSLVKLDDAVITTPIAYEEHRGSTLERVRRKLDATKPHIFALVLAENSRAEVRVRPALRRLELVVCDRLVLKYTYEGDEVEREDATCFIATRQELYGRARRNIGTAYLELDPSTGEPDWFAVGRQLAQHLDVMGHADAITMLLKMDRADRERMMTDRQIPLEAVAEARERLQLPLEDEQESTSTLDALIAAASANTAELAVDDVDDVEYPPAPPTDDDLHLPTSPNDDNAISEPFAPPVIDWDSVELVDATLGDVAMSDGAPKRRASASSVGTSRAPTVQSEMAKVATGKLGEKIAYRKERERVAAFGGDPDTVFWRSKDDELAPVDIISIDEGGDRIYIEVKATSASDPATPFDISRSELLEAGAYGDRYYIYRVTDTNTATPRVTRWANPMKLIRENQGRLLLSGAQMELGLVTAAVDSDLGEPTDALHLDLPEA</sequence>
<evidence type="ECO:0000259" key="3">
    <source>
        <dbReference type="Pfam" id="PF25794"/>
    </source>
</evidence>
<dbReference type="PANTHER" id="PTHR32387">
    <property type="entry name" value="WU:FJ29H11"/>
    <property type="match status" value="1"/>
</dbReference>
<accession>A0ABS2MEQ8</accession>
<dbReference type="RefSeq" id="WP_193667637.1">
    <property type="nucleotide sequence ID" value="NZ_JACDTV010000002.1"/>
</dbReference>
<dbReference type="InterPro" id="IPR058210">
    <property type="entry name" value="SACS/Nov_dom"/>
</dbReference>
<organism evidence="4 5">
    <name type="scientific">Nocardioides salarius</name>
    <dbReference type="NCBI Taxonomy" id="374513"/>
    <lineage>
        <taxon>Bacteria</taxon>
        <taxon>Bacillati</taxon>
        <taxon>Actinomycetota</taxon>
        <taxon>Actinomycetes</taxon>
        <taxon>Propionibacteriales</taxon>
        <taxon>Nocardioidaceae</taxon>
        <taxon>Nocardioides</taxon>
    </lineage>
</organism>
<comment type="caution">
    <text evidence="4">The sequence shown here is derived from an EMBL/GenBank/DDBJ whole genome shotgun (WGS) entry which is preliminary data.</text>
</comment>
<name>A0ABS2MEQ8_9ACTN</name>
<feature type="domain" description="Protein NO VEIN C-terminal" evidence="2">
    <location>
        <begin position="1275"/>
        <end position="1366"/>
    </location>
</feature>
<gene>
    <name evidence="4" type="ORF">JOE61_003495</name>
</gene>
<feature type="compositionally biased region" description="Polar residues" evidence="1">
    <location>
        <begin position="1250"/>
        <end position="1264"/>
    </location>
</feature>
<dbReference type="InterPro" id="IPR036890">
    <property type="entry name" value="HATPase_C_sf"/>
</dbReference>
<evidence type="ECO:0000313" key="4">
    <source>
        <dbReference type="EMBL" id="MBM7509681.1"/>
    </source>
</evidence>
<dbReference type="EMBL" id="JAFBBZ010000001">
    <property type="protein sequence ID" value="MBM7509681.1"/>
    <property type="molecule type" value="Genomic_DNA"/>
</dbReference>
<evidence type="ECO:0008006" key="6">
    <source>
        <dbReference type="Google" id="ProtNLM"/>
    </source>
</evidence>
<dbReference type="Pfam" id="PF13020">
    <property type="entry name" value="NOV_C"/>
    <property type="match status" value="1"/>
</dbReference>
<evidence type="ECO:0000313" key="5">
    <source>
        <dbReference type="Proteomes" id="UP000732378"/>
    </source>
</evidence>
<evidence type="ECO:0000256" key="1">
    <source>
        <dbReference type="SAM" id="MobiDB-lite"/>
    </source>
</evidence>